<accession>A0AAE7X0X6</accession>
<protein>
    <submittedName>
        <fullName evidence="2">Peptidase</fullName>
    </submittedName>
</protein>
<dbReference type="KEGG" id="vg:77943988"/>
<sequence length="442" mass="50049">MLGIEFLNRPKELRFDGQEFMDYQKGDLFKDLVKLLDKALVQEDNHWKFNRESEGPEELETVIMHHTGILMELNPNPTANAAVDAGFINPGNLLNIKGVEQFFSAKDSSIGQTFKRLKTDVLKGWVDTSTGKVGGAFSKVLFNLYMSNYIDAFIRHKVIDRYKVTMAEALAGVIIHECGHVFTGFLYVYRTVIDPIVSTSAIKMIVEGKLYGKERVQVVKEAFKAMEVGQKVDEEAIADFTGDEFIVYFNKAVGTRDTRRTLSLGTQDRSSEIYADLYAVRMGCPKSLIAALTALPNMSGILARMWLYNMFGMVSMILLCNPILAVFSGIVSTFLMLTFFASFLSPNSTYDSHYRRLKTILRDYVVQLNGTKDVDPKAKLQMLKDAKEMEKIVDDAKPFLEGTWVQRTISYIFNGSDFRAQEFEHYTDELVGHTLSLYKDAI</sequence>
<evidence type="ECO:0000313" key="3">
    <source>
        <dbReference type="Proteomes" id="UP000827517"/>
    </source>
</evidence>
<gene>
    <name evidence="2" type="primary">101</name>
    <name evidence="2" type="ORF">AH04_101</name>
</gene>
<keyword evidence="1" id="KW-1133">Transmembrane helix</keyword>
<reference evidence="2" key="1">
    <citation type="submission" date="2021-07" db="EMBL/GenBank/DDBJ databases">
        <authorList>
            <person name="Roth S.J."/>
            <person name="Krukonis G.P."/>
            <person name="Delesalle V.A."/>
        </authorList>
    </citation>
    <scope>NUCLEOTIDE SEQUENCE</scope>
</reference>
<keyword evidence="1" id="KW-0472">Membrane</keyword>
<evidence type="ECO:0000313" key="2">
    <source>
        <dbReference type="EMBL" id="QZA70583.1"/>
    </source>
</evidence>
<feature type="transmembrane region" description="Helical" evidence="1">
    <location>
        <begin position="319"/>
        <end position="344"/>
    </location>
</feature>
<name>A0AAE7X0X6_9CAUD</name>
<evidence type="ECO:0000256" key="1">
    <source>
        <dbReference type="SAM" id="Phobius"/>
    </source>
</evidence>
<keyword evidence="1" id="KW-0812">Transmembrane</keyword>
<dbReference type="RefSeq" id="YP_010667855.1">
    <property type="nucleotide sequence ID" value="NC_070952.1"/>
</dbReference>
<dbReference type="GeneID" id="77943988"/>
<dbReference type="EMBL" id="MZ501267">
    <property type="protein sequence ID" value="QZA70583.1"/>
    <property type="molecule type" value="Genomic_DNA"/>
</dbReference>
<dbReference type="Proteomes" id="UP000827517">
    <property type="component" value="Segment"/>
</dbReference>
<proteinExistence type="predicted"/>
<keyword evidence="3" id="KW-1185">Reference proteome</keyword>
<organism evidence="2 3">
    <name type="scientific">Erwinia phage AH04</name>
    <dbReference type="NCBI Taxonomy" id="2869569"/>
    <lineage>
        <taxon>Viruses</taxon>
        <taxon>Duplodnaviria</taxon>
        <taxon>Heunggongvirae</taxon>
        <taxon>Uroviricota</taxon>
        <taxon>Caudoviricetes</taxon>
        <taxon>Chimalliviridae</taxon>
        <taxon>Meadowvirus</taxon>
        <taxon>Meadowvirus AH04</taxon>
    </lineage>
</organism>